<dbReference type="EMBL" id="JABBWE010000075">
    <property type="protein sequence ID" value="KAG1787751.1"/>
    <property type="molecule type" value="Genomic_DNA"/>
</dbReference>
<evidence type="ECO:0000313" key="2">
    <source>
        <dbReference type="Proteomes" id="UP000719766"/>
    </source>
</evidence>
<reference evidence="1" key="1">
    <citation type="journal article" date="2020" name="New Phytol.">
        <title>Comparative genomics reveals dynamic genome evolution in host specialist ectomycorrhizal fungi.</title>
        <authorList>
            <person name="Lofgren L.A."/>
            <person name="Nguyen N.H."/>
            <person name="Vilgalys R."/>
            <person name="Ruytinx J."/>
            <person name="Liao H.L."/>
            <person name="Branco S."/>
            <person name="Kuo A."/>
            <person name="LaButti K."/>
            <person name="Lipzen A."/>
            <person name="Andreopoulos W."/>
            <person name="Pangilinan J."/>
            <person name="Riley R."/>
            <person name="Hundley H."/>
            <person name="Na H."/>
            <person name="Barry K."/>
            <person name="Grigoriev I.V."/>
            <person name="Stajich J.E."/>
            <person name="Kennedy P.G."/>
        </authorList>
    </citation>
    <scope>NUCLEOTIDE SEQUENCE</scope>
    <source>
        <strain evidence="1">S12</strain>
    </source>
</reference>
<protein>
    <submittedName>
        <fullName evidence="1">Uncharacterized protein</fullName>
    </submittedName>
</protein>
<dbReference type="AlphaFoldDB" id="A0A9P7AEI8"/>
<name>A0A9P7AEI8_9AGAM</name>
<comment type="caution">
    <text evidence="1">The sequence shown here is derived from an EMBL/GenBank/DDBJ whole genome shotgun (WGS) entry which is preliminary data.</text>
</comment>
<proteinExistence type="predicted"/>
<dbReference type="OrthoDB" id="5210591at2759"/>
<sequence>MARELGVCSQIGFASPKSNLGQGIDLSSRMESMDVTQQQAQDIVAQTEGDDAVIEQFHEICNKRFSYTSCIRFYKIDIVLRNASYLLATAPKTPGSEPVSESVMQPLSLGTIRDLLSEISNNTKMPVPEPRSFDDSLARYPFHYLLLRLPSPNAQSLSSLRSSGALTPLQDTLLDLKLGTFLHSMHSLQNDWFGVPGTQPDEELCYSWQDTFMLLLDGLLCELESSGEMQKTLVEEIRRYLSRAIGSFLFEDAEVPTLVWLTGSADDVYVQVSEPCGPNQEARVDIAYVLPTFDRVVWGDPMLEAFFMPPGPSKALEEGYLEGEDGTLIVFPRQRTKRMWYTLFLALVVLVEVRRDKEKGEGDNKTHEKLHWAREILPRCVEALKDAPCY</sequence>
<accession>A0A9P7AEI8</accession>
<dbReference type="GeneID" id="64605840"/>
<evidence type="ECO:0000313" key="1">
    <source>
        <dbReference type="EMBL" id="KAG1787751.1"/>
    </source>
</evidence>
<dbReference type="Proteomes" id="UP000719766">
    <property type="component" value="Unassembled WGS sequence"/>
</dbReference>
<gene>
    <name evidence="1" type="ORF">HD556DRAFT_936861</name>
</gene>
<dbReference type="RefSeq" id="XP_041155067.1">
    <property type="nucleotide sequence ID" value="XM_041312076.1"/>
</dbReference>
<keyword evidence="2" id="KW-1185">Reference proteome</keyword>
<organism evidence="1 2">
    <name type="scientific">Suillus plorans</name>
    <dbReference type="NCBI Taxonomy" id="116603"/>
    <lineage>
        <taxon>Eukaryota</taxon>
        <taxon>Fungi</taxon>
        <taxon>Dikarya</taxon>
        <taxon>Basidiomycota</taxon>
        <taxon>Agaricomycotina</taxon>
        <taxon>Agaricomycetes</taxon>
        <taxon>Agaricomycetidae</taxon>
        <taxon>Boletales</taxon>
        <taxon>Suillineae</taxon>
        <taxon>Suillaceae</taxon>
        <taxon>Suillus</taxon>
    </lineage>
</organism>